<dbReference type="InterPro" id="IPR002347">
    <property type="entry name" value="SDR_fam"/>
</dbReference>
<dbReference type="GO" id="GO:0048038">
    <property type="term" value="F:quinone binding"/>
    <property type="evidence" value="ECO:0007669"/>
    <property type="project" value="TreeGrafter"/>
</dbReference>
<dbReference type="EMBL" id="ML978082">
    <property type="protein sequence ID" value="KAF2008564.1"/>
    <property type="molecule type" value="Genomic_DNA"/>
</dbReference>
<accession>A0A6A5X707</accession>
<keyword evidence="2" id="KW-0521">NADP</keyword>
<evidence type="ECO:0000313" key="6">
    <source>
        <dbReference type="Proteomes" id="UP000799778"/>
    </source>
</evidence>
<dbReference type="InterPro" id="IPR036291">
    <property type="entry name" value="NAD(P)-bd_dom_sf"/>
</dbReference>
<dbReference type="GO" id="GO:0019301">
    <property type="term" value="P:rhamnose catabolic process"/>
    <property type="evidence" value="ECO:0007669"/>
    <property type="project" value="UniProtKB-ARBA"/>
</dbReference>
<gene>
    <name evidence="5" type="ORF">BU24DRAFT_359882</name>
</gene>
<comment type="similarity">
    <text evidence="1">Belongs to the short-chain dehydrogenases/reductases (SDR) family.</text>
</comment>
<dbReference type="PANTHER" id="PTHR42760">
    <property type="entry name" value="SHORT-CHAIN DEHYDROGENASES/REDUCTASES FAMILY MEMBER"/>
    <property type="match status" value="1"/>
</dbReference>
<organism evidence="5 6">
    <name type="scientific">Aaosphaeria arxii CBS 175.79</name>
    <dbReference type="NCBI Taxonomy" id="1450172"/>
    <lineage>
        <taxon>Eukaryota</taxon>
        <taxon>Fungi</taxon>
        <taxon>Dikarya</taxon>
        <taxon>Ascomycota</taxon>
        <taxon>Pezizomycotina</taxon>
        <taxon>Dothideomycetes</taxon>
        <taxon>Pleosporomycetidae</taxon>
        <taxon>Pleosporales</taxon>
        <taxon>Pleosporales incertae sedis</taxon>
        <taxon>Aaosphaeria</taxon>
    </lineage>
</organism>
<reference evidence="5" key="1">
    <citation type="journal article" date="2020" name="Stud. Mycol.">
        <title>101 Dothideomycetes genomes: a test case for predicting lifestyles and emergence of pathogens.</title>
        <authorList>
            <person name="Haridas S."/>
            <person name="Albert R."/>
            <person name="Binder M."/>
            <person name="Bloem J."/>
            <person name="Labutti K."/>
            <person name="Salamov A."/>
            <person name="Andreopoulos B."/>
            <person name="Baker S."/>
            <person name="Barry K."/>
            <person name="Bills G."/>
            <person name="Bluhm B."/>
            <person name="Cannon C."/>
            <person name="Castanera R."/>
            <person name="Culley D."/>
            <person name="Daum C."/>
            <person name="Ezra D."/>
            <person name="Gonzalez J."/>
            <person name="Henrissat B."/>
            <person name="Kuo A."/>
            <person name="Liang C."/>
            <person name="Lipzen A."/>
            <person name="Lutzoni F."/>
            <person name="Magnuson J."/>
            <person name="Mondo S."/>
            <person name="Nolan M."/>
            <person name="Ohm R."/>
            <person name="Pangilinan J."/>
            <person name="Park H.-J."/>
            <person name="Ramirez L."/>
            <person name="Alfaro M."/>
            <person name="Sun H."/>
            <person name="Tritt A."/>
            <person name="Yoshinaga Y."/>
            <person name="Zwiers L.-H."/>
            <person name="Turgeon B."/>
            <person name="Goodwin S."/>
            <person name="Spatafora J."/>
            <person name="Crous P."/>
            <person name="Grigoriev I."/>
        </authorList>
    </citation>
    <scope>NUCLEOTIDE SEQUENCE</scope>
    <source>
        <strain evidence="5">CBS 175.79</strain>
    </source>
</reference>
<dbReference type="PANTHER" id="PTHR42760:SF83">
    <property type="entry name" value="(3R)-3-HYDROXYACYL-COA DEHYDROGENASE"/>
    <property type="match status" value="1"/>
</dbReference>
<evidence type="ECO:0000256" key="3">
    <source>
        <dbReference type="ARBA" id="ARBA00023002"/>
    </source>
</evidence>
<dbReference type="OrthoDB" id="1669814at2759"/>
<dbReference type="SUPFAM" id="SSF51735">
    <property type="entry name" value="NAD(P)-binding Rossmann-fold domains"/>
    <property type="match status" value="1"/>
</dbReference>
<dbReference type="PRINTS" id="PR00081">
    <property type="entry name" value="GDHRDH"/>
</dbReference>
<evidence type="ECO:0000313" key="5">
    <source>
        <dbReference type="EMBL" id="KAF2008564.1"/>
    </source>
</evidence>
<dbReference type="GO" id="GO:0006633">
    <property type="term" value="P:fatty acid biosynthetic process"/>
    <property type="evidence" value="ECO:0007669"/>
    <property type="project" value="TreeGrafter"/>
</dbReference>
<dbReference type="GO" id="GO:0016616">
    <property type="term" value="F:oxidoreductase activity, acting on the CH-OH group of donors, NAD or NADP as acceptor"/>
    <property type="evidence" value="ECO:0007669"/>
    <property type="project" value="TreeGrafter"/>
</dbReference>
<name>A0A6A5X707_9PLEO</name>
<keyword evidence="3" id="KW-0560">Oxidoreductase</keyword>
<feature type="non-terminal residue" evidence="5">
    <location>
        <position position="1"/>
    </location>
</feature>
<keyword evidence="4" id="KW-0684">Rhamnose metabolism</keyword>
<dbReference type="FunFam" id="3.40.50.720:FF:000417">
    <property type="entry name" value="Glucose 1-dehydrogenase, putative"/>
    <property type="match status" value="1"/>
</dbReference>
<evidence type="ECO:0000256" key="1">
    <source>
        <dbReference type="ARBA" id="ARBA00006484"/>
    </source>
</evidence>
<dbReference type="PRINTS" id="PR00080">
    <property type="entry name" value="SDRFAMILY"/>
</dbReference>
<protein>
    <submittedName>
        <fullName evidence="5">Short-chain dehydrogenase/reductase SDR</fullName>
    </submittedName>
</protein>
<keyword evidence="6" id="KW-1185">Reference proteome</keyword>
<dbReference type="RefSeq" id="XP_033376903.1">
    <property type="nucleotide sequence ID" value="XM_033524072.1"/>
</dbReference>
<dbReference type="CDD" id="cd05233">
    <property type="entry name" value="SDR_c"/>
    <property type="match status" value="1"/>
</dbReference>
<evidence type="ECO:0000256" key="4">
    <source>
        <dbReference type="ARBA" id="ARBA00023308"/>
    </source>
</evidence>
<proteinExistence type="inferred from homology"/>
<dbReference type="Pfam" id="PF13561">
    <property type="entry name" value="adh_short_C2"/>
    <property type="match status" value="1"/>
</dbReference>
<sequence>SITGSSSGIGRATAIECARHGARLVLHHIGDEQSRQDIKTLQHIISSDRSEVQTSGQRAVEIALDIRDVDAGQRLVDKAICSFGKLDSIVHNAGICQFSDFMAVTQEQQERHMAINYTAAFRITQSVVEHMISQGKGGSVVNIASVTATAGSSQLVHYAASKAALLGMTVSSAVALGKYGIRVNAVSPGTIETAMNRDDLSGAKKSVMEQRVPLGRLGKPDDVARAVVFFVSSLSEYVSGQNLIVDGAATISYQ</sequence>
<dbReference type="Proteomes" id="UP000799778">
    <property type="component" value="Unassembled WGS sequence"/>
</dbReference>
<evidence type="ECO:0000256" key="2">
    <source>
        <dbReference type="ARBA" id="ARBA00022857"/>
    </source>
</evidence>
<dbReference type="AlphaFoldDB" id="A0A6A5X707"/>
<dbReference type="Gene3D" id="3.40.50.720">
    <property type="entry name" value="NAD(P)-binding Rossmann-like Domain"/>
    <property type="match status" value="1"/>
</dbReference>
<dbReference type="GeneID" id="54281469"/>